<comment type="similarity">
    <text evidence="1">Belongs to the short-chain dehydrogenases/reductases (SDR) family.</text>
</comment>
<dbReference type="InterPro" id="IPR020904">
    <property type="entry name" value="Sc_DH/Rdtase_CS"/>
</dbReference>
<dbReference type="Pfam" id="PF13561">
    <property type="entry name" value="adh_short_C2"/>
    <property type="match status" value="1"/>
</dbReference>
<sequence>MAETEPRRALIMAGASGIGAILAERAVAAGYAVTVSDRDHEAGEALAARTGCRFLPCDLGDEARIAEVITTVGAVDLLVNNGGISGPTEPVATLDPTAWRQVLDINLTAQFLTCHAMVPLMLAAGKGGCIINMSSVAARIGYPNRAAYAASKAGVLGLTAALAREVGPQGIRVNAVLPATTRGDRIQRVFHDYAEANGLPLDAAEAAFLTRHATGRMVEPEDIADTILFLAGPAGRSITGQFIGVDGGFE</sequence>
<evidence type="ECO:0000313" key="3">
    <source>
        <dbReference type="EMBL" id="SKB63630.1"/>
    </source>
</evidence>
<dbReference type="STRING" id="439228.SAMN06295920_104360"/>
<reference evidence="4" key="1">
    <citation type="submission" date="2017-02" db="EMBL/GenBank/DDBJ databases">
        <authorList>
            <person name="Varghese N."/>
            <person name="Submissions S."/>
        </authorList>
    </citation>
    <scope>NUCLEOTIDE SEQUENCE [LARGE SCALE GENOMIC DNA]</scope>
    <source>
        <strain evidence="4">UM2</strain>
    </source>
</reference>
<dbReference type="OrthoDB" id="9789398at2"/>
<dbReference type="Proteomes" id="UP000189818">
    <property type="component" value="Unassembled WGS sequence"/>
</dbReference>
<dbReference type="InterPro" id="IPR002347">
    <property type="entry name" value="SDR_fam"/>
</dbReference>
<dbReference type="InterPro" id="IPR036291">
    <property type="entry name" value="NAD(P)-bd_dom_sf"/>
</dbReference>
<dbReference type="PANTHER" id="PTHR42760:SF133">
    <property type="entry name" value="3-OXOACYL-[ACYL-CARRIER-PROTEIN] REDUCTASE"/>
    <property type="match status" value="1"/>
</dbReference>
<dbReference type="PRINTS" id="PR00080">
    <property type="entry name" value="SDRFAMILY"/>
</dbReference>
<keyword evidence="2" id="KW-0560">Oxidoreductase</keyword>
<dbReference type="CDD" id="cd05233">
    <property type="entry name" value="SDR_c"/>
    <property type="match status" value="1"/>
</dbReference>
<dbReference type="FunFam" id="3.40.50.720:FF:000084">
    <property type="entry name" value="Short-chain dehydrogenase reductase"/>
    <property type="match status" value="1"/>
</dbReference>
<dbReference type="PANTHER" id="PTHR42760">
    <property type="entry name" value="SHORT-CHAIN DEHYDROGENASES/REDUCTASES FAMILY MEMBER"/>
    <property type="match status" value="1"/>
</dbReference>
<dbReference type="PRINTS" id="PR00081">
    <property type="entry name" value="GDHRDH"/>
</dbReference>
<dbReference type="SUPFAM" id="SSF51735">
    <property type="entry name" value="NAD(P)-binding Rossmann-fold domains"/>
    <property type="match status" value="1"/>
</dbReference>
<evidence type="ECO:0000313" key="4">
    <source>
        <dbReference type="Proteomes" id="UP000189818"/>
    </source>
</evidence>
<keyword evidence="4" id="KW-1185">Reference proteome</keyword>
<dbReference type="AlphaFoldDB" id="A0A1T5CWP6"/>
<gene>
    <name evidence="3" type="ORF">SAMN06295920_104360</name>
</gene>
<protein>
    <submittedName>
        <fullName evidence="3">NAD(P)-dependent dehydrogenase, short-chain alcohol dehydrogenase family</fullName>
    </submittedName>
</protein>
<proteinExistence type="inferred from homology"/>
<evidence type="ECO:0000256" key="2">
    <source>
        <dbReference type="ARBA" id="ARBA00023002"/>
    </source>
</evidence>
<organism evidence="3 4">
    <name type="scientific">Rhizorhabdus histidinilytica</name>
    <dbReference type="NCBI Taxonomy" id="439228"/>
    <lineage>
        <taxon>Bacteria</taxon>
        <taxon>Pseudomonadati</taxon>
        <taxon>Pseudomonadota</taxon>
        <taxon>Alphaproteobacteria</taxon>
        <taxon>Sphingomonadales</taxon>
        <taxon>Sphingomonadaceae</taxon>
        <taxon>Rhizorhabdus</taxon>
    </lineage>
</organism>
<dbReference type="PROSITE" id="PS00061">
    <property type="entry name" value="ADH_SHORT"/>
    <property type="match status" value="1"/>
</dbReference>
<name>A0A1T5CWP6_9SPHN</name>
<dbReference type="GO" id="GO:0016616">
    <property type="term" value="F:oxidoreductase activity, acting on the CH-OH group of donors, NAD or NADP as acceptor"/>
    <property type="evidence" value="ECO:0007669"/>
    <property type="project" value="TreeGrafter"/>
</dbReference>
<dbReference type="EMBL" id="FUYM01000004">
    <property type="protein sequence ID" value="SKB63630.1"/>
    <property type="molecule type" value="Genomic_DNA"/>
</dbReference>
<accession>A0A1T5CWP6</accession>
<evidence type="ECO:0000256" key="1">
    <source>
        <dbReference type="ARBA" id="ARBA00006484"/>
    </source>
</evidence>
<dbReference type="Gene3D" id="3.40.50.720">
    <property type="entry name" value="NAD(P)-binding Rossmann-like Domain"/>
    <property type="match status" value="1"/>
</dbReference>
<dbReference type="RefSeq" id="WP_079648248.1">
    <property type="nucleotide sequence ID" value="NZ_FUYM01000004.1"/>
</dbReference>